<feature type="domain" description="Methyltransferase" evidence="1">
    <location>
        <begin position="58"/>
        <end position="171"/>
    </location>
</feature>
<protein>
    <recommendedName>
        <fullName evidence="1">Methyltransferase domain-containing protein</fullName>
    </recommendedName>
</protein>
<keyword evidence="3" id="KW-1185">Reference proteome</keyword>
<name>R3W7A0_9ENTE</name>
<evidence type="ECO:0000259" key="1">
    <source>
        <dbReference type="Pfam" id="PF13847"/>
    </source>
</evidence>
<proteinExistence type="predicted"/>
<organism evidence="2 3">
    <name type="scientific">Enterococcus caccae ATCC BAA-1240</name>
    <dbReference type="NCBI Taxonomy" id="1158612"/>
    <lineage>
        <taxon>Bacteria</taxon>
        <taxon>Bacillati</taxon>
        <taxon>Bacillota</taxon>
        <taxon>Bacilli</taxon>
        <taxon>Lactobacillales</taxon>
        <taxon>Enterococcaceae</taxon>
        <taxon>Enterococcus</taxon>
    </lineage>
</organism>
<dbReference type="PATRIC" id="fig|1158612.3.peg.2954"/>
<reference evidence="2 3" key="1">
    <citation type="submission" date="2013-02" db="EMBL/GenBank/DDBJ databases">
        <title>The Genome Sequence of Enterococcus caccae BAA-1240.</title>
        <authorList>
            <consortium name="The Broad Institute Genome Sequencing Platform"/>
            <consortium name="The Broad Institute Genome Sequencing Center for Infectious Disease"/>
            <person name="Earl A.M."/>
            <person name="Gilmore M.S."/>
            <person name="Lebreton F."/>
            <person name="Walker B."/>
            <person name="Young S.K."/>
            <person name="Zeng Q."/>
            <person name="Gargeya S."/>
            <person name="Fitzgerald M."/>
            <person name="Haas B."/>
            <person name="Abouelleil A."/>
            <person name="Alvarado L."/>
            <person name="Arachchi H.M."/>
            <person name="Berlin A.M."/>
            <person name="Chapman S.B."/>
            <person name="Dewar J."/>
            <person name="Goldberg J."/>
            <person name="Griggs A."/>
            <person name="Gujja S."/>
            <person name="Hansen M."/>
            <person name="Howarth C."/>
            <person name="Imamovic A."/>
            <person name="Larimer J."/>
            <person name="McCowan C."/>
            <person name="Murphy C."/>
            <person name="Neiman D."/>
            <person name="Pearson M."/>
            <person name="Priest M."/>
            <person name="Roberts A."/>
            <person name="Saif S."/>
            <person name="Shea T."/>
            <person name="Sisk P."/>
            <person name="Sykes S."/>
            <person name="Wortman J."/>
            <person name="Nusbaum C."/>
            <person name="Birren B."/>
        </authorList>
    </citation>
    <scope>NUCLEOTIDE SEQUENCE [LARGE SCALE GENOMIC DNA]</scope>
    <source>
        <strain evidence="2 3">ATCC BAA-1240</strain>
    </source>
</reference>
<accession>R3W7A0</accession>
<dbReference type="InterPro" id="IPR029063">
    <property type="entry name" value="SAM-dependent_MTases_sf"/>
</dbReference>
<dbReference type="SUPFAM" id="SSF53335">
    <property type="entry name" value="S-adenosyl-L-methionine-dependent methyltransferases"/>
    <property type="match status" value="1"/>
</dbReference>
<gene>
    <name evidence="2" type="ORF">UC7_02986</name>
</gene>
<evidence type="ECO:0000313" key="3">
    <source>
        <dbReference type="Proteomes" id="UP000013840"/>
    </source>
</evidence>
<dbReference type="Proteomes" id="UP000013840">
    <property type="component" value="Unassembled WGS sequence"/>
</dbReference>
<dbReference type="eggNOG" id="COG0500">
    <property type="taxonomic scope" value="Bacteria"/>
</dbReference>
<dbReference type="RefSeq" id="WP_010773065.1">
    <property type="nucleotide sequence ID" value="NZ_KB946335.1"/>
</dbReference>
<dbReference type="EMBL" id="AJAU01000022">
    <property type="protein sequence ID" value="EOL43656.1"/>
    <property type="molecule type" value="Genomic_DNA"/>
</dbReference>
<comment type="caution">
    <text evidence="2">The sequence shown here is derived from an EMBL/GenBank/DDBJ whole genome shotgun (WGS) entry which is preliminary data.</text>
</comment>
<evidence type="ECO:0000313" key="2">
    <source>
        <dbReference type="EMBL" id="EOL43656.1"/>
    </source>
</evidence>
<dbReference type="AlphaFoldDB" id="R3W7A0"/>
<dbReference type="CDD" id="cd02440">
    <property type="entry name" value="AdoMet_MTases"/>
    <property type="match status" value="1"/>
</dbReference>
<dbReference type="STRING" id="317735.RU98_GL000161"/>
<sequence length="267" mass="30724">MEKEIKENQLAWEQASKYHQEALGDFYDLAFQKEEFMELSFSEEAYFSNKSLGNLKIAHLCCNNGKEVFSLAKLNALEAVGFDFNQIVIDEAKNRTKLLKLNNVKFIQSEIGDIDSKYNKNFDIVLVNVGTLGWFPSLDYFFSTVSRMLKPNGEVFINDIHPFCEILNDDRNESLSPLEVTGSYFSKQPFFNEKGIDYIGKKQYKSLKSNWYNFTISELLNSLVKNNLDLISFEEYSEDIGGIYPILKEQAVKVPLSFSIVAKRNNL</sequence>
<dbReference type="InterPro" id="IPR025714">
    <property type="entry name" value="Methyltranfer_dom"/>
</dbReference>
<dbReference type="Pfam" id="PF13847">
    <property type="entry name" value="Methyltransf_31"/>
    <property type="match status" value="1"/>
</dbReference>
<dbReference type="Gene3D" id="3.40.50.150">
    <property type="entry name" value="Vaccinia Virus protein VP39"/>
    <property type="match status" value="1"/>
</dbReference>